<proteinExistence type="predicted"/>
<reference evidence="3 4" key="1">
    <citation type="journal article" date="2024" name="Nat. Commun.">
        <title>Phylogenomics reveals the evolutionary origins of lichenization in chlorophyte algae.</title>
        <authorList>
            <person name="Puginier C."/>
            <person name="Libourel C."/>
            <person name="Otte J."/>
            <person name="Skaloud P."/>
            <person name="Haon M."/>
            <person name="Grisel S."/>
            <person name="Petersen M."/>
            <person name="Berrin J.G."/>
            <person name="Delaux P.M."/>
            <person name="Dal Grande F."/>
            <person name="Keller J."/>
        </authorList>
    </citation>
    <scope>NUCLEOTIDE SEQUENCE [LARGE SCALE GENOMIC DNA]</scope>
    <source>
        <strain evidence="3 4">SAG 2145</strain>
    </source>
</reference>
<dbReference type="InterPro" id="IPR019734">
    <property type="entry name" value="TPR_rpt"/>
</dbReference>
<gene>
    <name evidence="3" type="ORF">WJX74_005494</name>
</gene>
<dbReference type="SMART" id="SM00028">
    <property type="entry name" value="TPR"/>
    <property type="match status" value="3"/>
</dbReference>
<evidence type="ECO:0000313" key="4">
    <source>
        <dbReference type="Proteomes" id="UP001438707"/>
    </source>
</evidence>
<comment type="caution">
    <text evidence="3">The sequence shown here is derived from an EMBL/GenBank/DDBJ whole genome shotgun (WGS) entry which is preliminary data.</text>
</comment>
<keyword evidence="4" id="KW-1185">Reference proteome</keyword>
<dbReference type="Proteomes" id="UP001438707">
    <property type="component" value="Unassembled WGS sequence"/>
</dbReference>
<accession>A0AAW1SFS7</accession>
<dbReference type="SUPFAM" id="SSF48452">
    <property type="entry name" value="TPR-like"/>
    <property type="match status" value="2"/>
</dbReference>
<dbReference type="PANTHER" id="PTHR45641">
    <property type="entry name" value="TETRATRICOPEPTIDE REPEAT PROTEIN (AFU_ORTHOLOGUE AFUA_6G03870)"/>
    <property type="match status" value="1"/>
</dbReference>
<dbReference type="Gene3D" id="1.25.40.10">
    <property type="entry name" value="Tetratricopeptide repeat domain"/>
    <property type="match status" value="1"/>
</dbReference>
<keyword evidence="2" id="KW-0802">TPR repeat</keyword>
<dbReference type="AlphaFoldDB" id="A0AAW1SFS7"/>
<protein>
    <submittedName>
        <fullName evidence="3">Uncharacterized protein</fullName>
    </submittedName>
</protein>
<organism evidence="3 4">
    <name type="scientific">Apatococcus lobatus</name>
    <dbReference type="NCBI Taxonomy" id="904363"/>
    <lineage>
        <taxon>Eukaryota</taxon>
        <taxon>Viridiplantae</taxon>
        <taxon>Chlorophyta</taxon>
        <taxon>core chlorophytes</taxon>
        <taxon>Trebouxiophyceae</taxon>
        <taxon>Chlorellales</taxon>
        <taxon>Chlorellaceae</taxon>
        <taxon>Apatococcus</taxon>
    </lineage>
</organism>
<dbReference type="EMBL" id="JALJOS010000001">
    <property type="protein sequence ID" value="KAK9844685.1"/>
    <property type="molecule type" value="Genomic_DNA"/>
</dbReference>
<dbReference type="PANTHER" id="PTHR45641:SF19">
    <property type="entry name" value="NEPHROCYSTIN-3"/>
    <property type="match status" value="1"/>
</dbReference>
<sequence>MASEAGAHNVVRHPEIAVFWGQAFQQAGAVPWDRFWANFPKRLSKDSSAAVTAILNSKHKRDAFQAIVNRSNPYTVSAVEMDHAFPPASPVAEVCRSLVAAGSLNSSRDRQAKADSQSLLLVRVALPATSLSLYGEEAAAASLVSTIQSQQSSHLISLHGPSGSGKLTQAVAAGKALMQVGHWQHAFYADLSGCETKADVCLTLQAAFGVPGDTAGLDLLLTWLRRSELGLMGLIVRLPDNLAAAKSQAAVTGPIKSMIQACSTLQVVVCSTAKLVVESIPQSFIQPAQLNEASVQRLLDQLAPGQGKMLMGAAASSLAELSPLMLQAMGGMTEAAKTDSKKIADCLQGGSADAQKRILTLAVKQLEDLLNLSLGSLAMLPAGFTLQEAALLLDTTQEVAKARLEKLGNHNLLFSDRILQNFSLHPQVRQAAFESVIRQGISQNETRVAMAEHYAEVVKRASAMWEARSPEAAMLLVTRNLPALRLILAWLPQGTAPVDAADAYRDLLWNGGNAIIAWLAAAERITFCQVASKLVDDSIKKGSSSQACAGQIAGALGLAYLEAGQHKEALKSLQQAEKILKACRSAADSPALQALDEARVCTGLADVLVQLGDVEGAHDMLARVYNKQLEQAQLSQEDPAVLATTARSAGIMLAERKFADAVQCYQSVLAGIEKAFGPEAFETAAAAKNVGAALKASSSFDDAERSYRQCISILQKIYGTEHPEVASAMVEMASVLKLMDRPDEAADHLQHALSIYEEALGDTHTSVAAIQQALAELPVH</sequence>
<keyword evidence="1" id="KW-0677">Repeat</keyword>
<evidence type="ECO:0000256" key="1">
    <source>
        <dbReference type="ARBA" id="ARBA00022737"/>
    </source>
</evidence>
<dbReference type="Pfam" id="PF13424">
    <property type="entry name" value="TPR_12"/>
    <property type="match status" value="2"/>
</dbReference>
<name>A0AAW1SFS7_9CHLO</name>
<evidence type="ECO:0000313" key="3">
    <source>
        <dbReference type="EMBL" id="KAK9844685.1"/>
    </source>
</evidence>
<dbReference type="InterPro" id="IPR011990">
    <property type="entry name" value="TPR-like_helical_dom_sf"/>
</dbReference>
<evidence type="ECO:0000256" key="2">
    <source>
        <dbReference type="ARBA" id="ARBA00022803"/>
    </source>
</evidence>